<dbReference type="OrthoDB" id="9767564at2"/>
<dbReference type="Pfam" id="PF14559">
    <property type="entry name" value="TPR_19"/>
    <property type="match status" value="1"/>
</dbReference>
<feature type="region of interest" description="Disordered" evidence="1">
    <location>
        <begin position="615"/>
        <end position="652"/>
    </location>
</feature>
<evidence type="ECO:0000313" key="3">
    <source>
        <dbReference type="Proteomes" id="UP000001660"/>
    </source>
</evidence>
<feature type="region of interest" description="Disordered" evidence="1">
    <location>
        <begin position="1"/>
        <end position="23"/>
    </location>
</feature>
<evidence type="ECO:0000256" key="1">
    <source>
        <dbReference type="SAM" id="MobiDB-lite"/>
    </source>
</evidence>
<dbReference type="SUPFAM" id="SSF48452">
    <property type="entry name" value="TPR-like"/>
    <property type="match status" value="1"/>
</dbReference>
<feature type="region of interest" description="Disordered" evidence="1">
    <location>
        <begin position="453"/>
        <end position="472"/>
    </location>
</feature>
<protein>
    <recommendedName>
        <fullName evidence="4">Tetratricopeptide repeat protein</fullName>
    </recommendedName>
</protein>
<dbReference type="EMBL" id="FP929003">
    <property type="protein sequence ID" value="CBK43870.1"/>
    <property type="molecule type" value="Genomic_DNA"/>
</dbReference>
<keyword evidence="3" id="KW-1185">Reference proteome</keyword>
<reference evidence="2 3" key="1">
    <citation type="journal article" date="2010" name="Proc. Natl. Acad. Sci. U.S.A.">
        <title>A Nitrospira metagenome illuminates the physiology and evolution of globally important nitrite-oxidizing bacteria.</title>
        <authorList>
            <person name="Lucker S."/>
            <person name="Wagner M."/>
            <person name="Maixner F."/>
            <person name="Pelletier E."/>
            <person name="Koch H."/>
            <person name="Vacherie B."/>
            <person name="Rattei T."/>
            <person name="Sinninghe Damste J."/>
            <person name="Spieck E."/>
            <person name="Le Paslier D."/>
            <person name="Daims H."/>
        </authorList>
    </citation>
    <scope>NUCLEOTIDE SEQUENCE [LARGE SCALE GENOMIC DNA]</scope>
</reference>
<dbReference type="Gene3D" id="1.25.40.10">
    <property type="entry name" value="Tetratricopeptide repeat domain"/>
    <property type="match status" value="1"/>
</dbReference>
<evidence type="ECO:0008006" key="4">
    <source>
        <dbReference type="Google" id="ProtNLM"/>
    </source>
</evidence>
<feature type="region of interest" description="Disordered" evidence="1">
    <location>
        <begin position="1048"/>
        <end position="1067"/>
    </location>
</feature>
<dbReference type="InterPro" id="IPR011990">
    <property type="entry name" value="TPR-like_helical_dom_sf"/>
</dbReference>
<feature type="compositionally biased region" description="Low complexity" evidence="1">
    <location>
        <begin position="459"/>
        <end position="470"/>
    </location>
</feature>
<feature type="compositionally biased region" description="Basic and acidic residues" evidence="1">
    <location>
        <begin position="1"/>
        <end position="15"/>
    </location>
</feature>
<proteinExistence type="predicted"/>
<feature type="region of interest" description="Disordered" evidence="1">
    <location>
        <begin position="574"/>
        <end position="599"/>
    </location>
</feature>
<dbReference type="eggNOG" id="COG0457">
    <property type="taxonomic scope" value="Bacteria"/>
</dbReference>
<evidence type="ECO:0000313" key="2">
    <source>
        <dbReference type="EMBL" id="CBK43870.1"/>
    </source>
</evidence>
<feature type="compositionally biased region" description="Polar residues" evidence="1">
    <location>
        <begin position="1054"/>
        <end position="1065"/>
    </location>
</feature>
<dbReference type="STRING" id="330214.NIDE4203"/>
<sequence length="1624" mass="171105">MRSDKKSPLKSDKKVPPKVQKKGSIGFNKKSALLEDAITQMNAGKYGRASSALKDLLALDPLNAEARRLFATLHLRLGSLMSARTAFESLAREAMERQDYWLAESLLREYLTAGPRYVPFLEMLGRVYEEKGDVMAAVAEYGKAVEVLLEDPDTDHPNRASDLFVRIRSLAPGSPVAFRFAAMFDTVTGQVLQASPQPSAVDTLSATAPAPALDETPPGTDSAVVMPWEQVETASGDVPCQQEVQISAVEQSPEVIAAATPSSTLEAVTEGLPQARPEESLSVTLPVDAPQESDVPPQSESSVSAVTPAVEPVPVAGESDRPVVDVDLASTEPTEIVPAPVAEMSPPMVDASAKTGPDPIATPLAQSVPMPWDQVEEAAGTIPPQPEGPAAPAGITPTHSGETAPTPSVAESAGPTIEVLTQSSAHPIATAPASPAPMPWDQIEEVAVVIPSPPPSSPEPVMVEPESLPPTQNEVSTLSLAGVAPIQPVEPEPPAAAAPMPSDEMALQASVSGPLTPTIEVLTQASSHPIAQAPTSPAPMPWDQIEEATSAVDPHTQPLAELGTDEVEQTIESPAPNQAVEVNQDAESLPSPRPSELTSSGLSWEEILAAVAAMQASPTPAQTLSDGEQKPAPDAAVQEQTAGSLTAPPAPAEEETPLFEATVPDIPADQAGAATSLSAPMPWEQIEVDDVTIPRQEPEPEFGPAFTGGAVAVQDTTVVLPVVSDATEAPVVGEAYSVEAVADRPVEPAATETSELRILSPDAPIAVPEESIRIPVENSKAVEGPIPDAVPEAEQPAESTTDRAVEPPLRLADRESVVATVLEEPRSAPVEPVTEFAIAVSTDVPPTEPELVVVEELQAPVDEAVAELPLEPVLPVEQHAESLGLQNVMVEPAPEAVAEDLAPVATPSLADEQPVAPDAPLSPVDPEVTPQSEPEMVVTDQEPSSQLAVEVRDVDRVSISEFTEPPVETSLTPAPETVSLPPAPSPIVAATEEPVFPLVEPTQATAVTPAEELLETPAESVASSEEQAPTSTAQADSQTDAGEGLRILWDDSSSKPTPSASTGNMLTRWLKKPAAPVPDEVAEADPPATVSDEAPAPVPAVSVEQQEPAVVVVERLPDEQEAVAPMPVDAPVARPKPSQPAGAGAWTRMGELVASLVGAGVSTTQSLVVMALALVGLTLALIGGVVGAVALTWLVLEEQPGAAYRAMTSVPQRTLQDSSKNGYVLLLGFGAAASQDPVQAGIDRRVEGADRAYAHTCLTGEGASSGGDQGASAESMGKWMKTADPAAQMRAEATDVKGWASRAEVSMGRYRQWLTKPFEDWGYGQPITPNCGLILYAHQLYIAEGFAQDVEAGVARLETDLTAWRTVLGQAKTLPVKMLASAAMKDDVMVMSGLLLRPELDDRFVSRLAKLARPLEQTEQSVRWPMQSQFVLATKTLDEAVTEDRSDARPFYGSIAAALPLPKQRRFNAYAQYYEAAGKAAAEGRYTDLPKQSQFVHPPPYGIGDMVMNPIESLVGVDPLPTWETYAGRVLETDARLRLASLQAWLRRTPPEQDLLTRIAKAGQGVYDPFTGFPILVNMKKGVLYSVGQDLKDNEAQDRYDLVAPIPSVAWAGGKRPADADKSK</sequence>
<feature type="region of interest" description="Disordered" evidence="1">
    <location>
        <begin position="910"/>
        <end position="947"/>
    </location>
</feature>
<feature type="compositionally biased region" description="Polar residues" evidence="1">
    <location>
        <begin position="1021"/>
        <end position="1040"/>
    </location>
</feature>
<feature type="region of interest" description="Disordered" evidence="1">
    <location>
        <begin position="782"/>
        <end position="804"/>
    </location>
</feature>
<dbReference type="Proteomes" id="UP000001660">
    <property type="component" value="Chromosome"/>
</dbReference>
<accession>D8P8N8</accession>
<feature type="region of interest" description="Disordered" evidence="1">
    <location>
        <begin position="379"/>
        <end position="413"/>
    </location>
</feature>
<feature type="compositionally biased region" description="Polar residues" evidence="1">
    <location>
        <begin position="397"/>
        <end position="406"/>
    </location>
</feature>
<feature type="compositionally biased region" description="Polar residues" evidence="1">
    <location>
        <begin position="616"/>
        <end position="626"/>
    </location>
</feature>
<gene>
    <name evidence="2" type="ORF">NIDE4203</name>
</gene>
<dbReference type="HOGENOM" id="CLU_243401_0_0_0"/>
<feature type="region of interest" description="Disordered" evidence="1">
    <location>
        <begin position="960"/>
        <end position="986"/>
    </location>
</feature>
<organism evidence="2 3">
    <name type="scientific">Nitrospira defluvii</name>
    <dbReference type="NCBI Taxonomy" id="330214"/>
    <lineage>
        <taxon>Bacteria</taxon>
        <taxon>Pseudomonadati</taxon>
        <taxon>Nitrospirota</taxon>
        <taxon>Nitrospiria</taxon>
        <taxon>Nitrospirales</taxon>
        <taxon>Nitrospiraceae</taxon>
        <taxon>Nitrospira</taxon>
    </lineage>
</organism>
<name>D8P8N8_9BACT</name>
<feature type="region of interest" description="Disordered" evidence="1">
    <location>
        <begin position="1007"/>
        <end position="1041"/>
    </location>
</feature>
<dbReference type="KEGG" id="nde:NIDE4203"/>